<dbReference type="Proteomes" id="UP001055039">
    <property type="component" value="Unassembled WGS sequence"/>
</dbReference>
<organism evidence="1 2">
    <name type="scientific">Methylorubrum aminovorans</name>
    <dbReference type="NCBI Taxonomy" id="269069"/>
    <lineage>
        <taxon>Bacteria</taxon>
        <taxon>Pseudomonadati</taxon>
        <taxon>Pseudomonadota</taxon>
        <taxon>Alphaproteobacteria</taxon>
        <taxon>Hyphomicrobiales</taxon>
        <taxon>Methylobacteriaceae</taxon>
        <taxon>Methylorubrum</taxon>
    </lineage>
</organism>
<keyword evidence="2" id="KW-1185">Reference proteome</keyword>
<dbReference type="EMBL" id="BPRC01000001">
    <property type="protein sequence ID" value="GJE63693.1"/>
    <property type="molecule type" value="Genomic_DNA"/>
</dbReference>
<gene>
    <name evidence="1" type="ORF">LNAOJCKE_0891</name>
</gene>
<name>A0ABQ4U9J3_9HYPH</name>
<dbReference type="RefSeq" id="WP_238222665.1">
    <property type="nucleotide sequence ID" value="NZ_BAAADH010000092.1"/>
</dbReference>
<accession>A0ABQ4U9J3</accession>
<reference evidence="1" key="1">
    <citation type="journal article" date="2021" name="Front. Microbiol.">
        <title>Comprehensive Comparative Genomics and Phenotyping of Methylobacterium Species.</title>
        <authorList>
            <person name="Alessa O."/>
            <person name="Ogura Y."/>
            <person name="Fujitani Y."/>
            <person name="Takami H."/>
            <person name="Hayashi T."/>
            <person name="Sahin N."/>
            <person name="Tani A."/>
        </authorList>
    </citation>
    <scope>NUCLEOTIDE SEQUENCE</scope>
    <source>
        <strain evidence="1">NBRC 15686</strain>
    </source>
</reference>
<comment type="caution">
    <text evidence="1">The sequence shown here is derived from an EMBL/GenBank/DDBJ whole genome shotgun (WGS) entry which is preliminary data.</text>
</comment>
<reference evidence="1" key="2">
    <citation type="submission" date="2021-08" db="EMBL/GenBank/DDBJ databases">
        <authorList>
            <person name="Tani A."/>
            <person name="Ola A."/>
            <person name="Ogura Y."/>
            <person name="Katsura K."/>
            <person name="Hayashi T."/>
        </authorList>
    </citation>
    <scope>NUCLEOTIDE SEQUENCE</scope>
    <source>
        <strain evidence="1">NBRC 15686</strain>
    </source>
</reference>
<protein>
    <submittedName>
        <fullName evidence="1">Uncharacterized protein</fullName>
    </submittedName>
</protein>
<evidence type="ECO:0000313" key="1">
    <source>
        <dbReference type="EMBL" id="GJE63693.1"/>
    </source>
</evidence>
<evidence type="ECO:0000313" key="2">
    <source>
        <dbReference type="Proteomes" id="UP001055039"/>
    </source>
</evidence>
<proteinExistence type="predicted"/>
<sequence>MSKIMPDKSLAAGIEAVILRYFPRSPLGDAAYGADRQTNCAAEIAALQSRAFEDGARERLSDALAAYDAAGRDLTAAEAVHQDVCQRVGDEPDIGEIMDRVGAEQACMRCSMAQGIARADLVSAVRAALAPNSTEGRSDRA</sequence>